<geneLocation type="plasmid" evidence="1 2">
    <name>pCadTS8_1</name>
</geneLocation>
<name>A0ABY7AQR7_9ALTE</name>
<proteinExistence type="predicted"/>
<evidence type="ECO:0000313" key="1">
    <source>
        <dbReference type="EMBL" id="WAJ71893.1"/>
    </source>
</evidence>
<reference evidence="1" key="1">
    <citation type="submission" date="2022-10" db="EMBL/GenBank/DDBJ databases">
        <title>Catenovulum adriacola sp. nov. isolated in the Harbour of Susak.</title>
        <authorList>
            <person name="Schoch T."/>
            <person name="Reich S.J."/>
            <person name="Stoeferle S."/>
            <person name="Flaiz M."/>
            <person name="Kazda M."/>
            <person name="Riedel C.U."/>
            <person name="Duerre P."/>
        </authorList>
    </citation>
    <scope>NUCLEOTIDE SEQUENCE</scope>
    <source>
        <strain evidence="1">TS8</strain>
        <plasmid evidence="1">pCadTS8_1</plasmid>
    </source>
</reference>
<dbReference type="RefSeq" id="WP_268076614.1">
    <property type="nucleotide sequence ID" value="NZ_CP109966.1"/>
</dbReference>
<accession>A0ABY7AQR7</accession>
<dbReference type="EMBL" id="CP109966">
    <property type="protein sequence ID" value="WAJ71893.1"/>
    <property type="molecule type" value="Genomic_DNA"/>
</dbReference>
<keyword evidence="1" id="KW-0614">Plasmid</keyword>
<organism evidence="1 2">
    <name type="scientific">Catenovulum adriaticum</name>
    <dbReference type="NCBI Taxonomy" id="2984846"/>
    <lineage>
        <taxon>Bacteria</taxon>
        <taxon>Pseudomonadati</taxon>
        <taxon>Pseudomonadota</taxon>
        <taxon>Gammaproteobacteria</taxon>
        <taxon>Alteromonadales</taxon>
        <taxon>Alteromonadaceae</taxon>
        <taxon>Catenovulum</taxon>
    </lineage>
</organism>
<keyword evidence="2" id="KW-1185">Reference proteome</keyword>
<protein>
    <submittedName>
        <fullName evidence="1">Uncharacterized protein</fullName>
    </submittedName>
</protein>
<gene>
    <name evidence="1" type="ORF">OLW01_14285</name>
</gene>
<evidence type="ECO:0000313" key="2">
    <source>
        <dbReference type="Proteomes" id="UP001163726"/>
    </source>
</evidence>
<dbReference type="Proteomes" id="UP001163726">
    <property type="component" value="Plasmid pCadTS8_1"/>
</dbReference>
<sequence>MTKNNLKINAESIRTELNRIVSSPAIGRSENYKELLIYLVECELKNIDQESTLNTPKEFEIATSVFINKQNYSPGEDSFVRVYVSNLRKKLRDYYKNLSTPAPFQIEIPKGSYKVEFTTTHLEPGTRENKSSKVQIALYPLAAAVAILFSANLWQFLKAPTAEDIEPSAVSRVSNHTVWHRFNHNDKPILVVMGDLFVFSEFDKQLNRYRTIRDTSINTQAEFNEFLRNNPSYAEKVKENRANILTKGNVITMREFLPIFNSDKTVSFRLMSNVTASDLRDYNILFIGLFKSLGALKNYLQGSNFIVHQHSITYKKTEKNYRIVGDYKKEYTDYGIFASFSGPSGNDIKIVSAFSDTAIVQIGKIMSSTAGLEKLETAAKQGVVDLNGNFEVLIEASGYDRTDLASDILLTDTINKEAVWAKPNIQ</sequence>